<dbReference type="Proteomes" id="UP000001058">
    <property type="component" value="Unassembled WGS sequence"/>
</dbReference>
<dbReference type="InterPro" id="IPR038718">
    <property type="entry name" value="SNF2-like_sf"/>
</dbReference>
<dbReference type="InterPro" id="IPR052933">
    <property type="entry name" value="DNA_Protect_Modify"/>
</dbReference>
<organism evidence="2">
    <name type="scientific">Volvox carteri f. nagariensis</name>
    <dbReference type="NCBI Taxonomy" id="3068"/>
    <lineage>
        <taxon>Eukaryota</taxon>
        <taxon>Viridiplantae</taxon>
        <taxon>Chlorophyta</taxon>
        <taxon>core chlorophytes</taxon>
        <taxon>Chlorophyceae</taxon>
        <taxon>CS clade</taxon>
        <taxon>Chlamydomonadales</taxon>
        <taxon>Volvocaceae</taxon>
        <taxon>Volvox</taxon>
    </lineage>
</organism>
<protein>
    <recommendedName>
        <fullName evidence="3">SNF2 N-terminal domain-containing protein</fullName>
    </recommendedName>
</protein>
<evidence type="ECO:0008006" key="3">
    <source>
        <dbReference type="Google" id="ProtNLM"/>
    </source>
</evidence>
<keyword evidence="2" id="KW-1185">Reference proteome</keyword>
<dbReference type="SUPFAM" id="SSF52540">
    <property type="entry name" value="P-loop containing nucleoside triphosphate hydrolases"/>
    <property type="match status" value="1"/>
</dbReference>
<dbReference type="KEGG" id="vcn:VOLCADRAFT_101331"/>
<sequence>MGIDHLFVDESHKFKNLTFTTRHTRVAGLGNLEGSQKALNMLFAVRELQSRFNSDLCVTFLSGTPISNSLTEMYLLFKYLRPREMERQQTINFDGWAAVFAKKSTDFEFSVTNQIIAKERFRHFIKVPELAMFYNEITDYKTAKHIGLDRPVLVEELVNIAPTPDQQEFIQKLMQFAKTGNGELIGRGKLSEEEDKGRMLIATNYAKKMAADMRLINEHIYEDHPNHK</sequence>
<evidence type="ECO:0000313" key="1">
    <source>
        <dbReference type="EMBL" id="EFJ39121.1"/>
    </source>
</evidence>
<dbReference type="InParanoid" id="D8UMC8"/>
<gene>
    <name evidence="1" type="ORF">VOLCADRAFT_101331</name>
</gene>
<accession>D8UMC8</accession>
<dbReference type="Gene3D" id="3.40.50.10810">
    <property type="entry name" value="Tandem AAA-ATPase domain"/>
    <property type="match status" value="1"/>
</dbReference>
<dbReference type="PANTHER" id="PTHR41313">
    <property type="entry name" value="ADENINE-SPECIFIC METHYLTRANSFERASE"/>
    <property type="match status" value="1"/>
</dbReference>
<dbReference type="InterPro" id="IPR027417">
    <property type="entry name" value="P-loop_NTPase"/>
</dbReference>
<name>D8UMC8_VOLCA</name>
<dbReference type="EMBL" id="GL379012">
    <property type="protein sequence ID" value="EFJ39121.1"/>
    <property type="molecule type" value="Genomic_DNA"/>
</dbReference>
<dbReference type="PANTHER" id="PTHR41313:SF1">
    <property type="entry name" value="DNA METHYLASE ADENINE-SPECIFIC DOMAIN-CONTAINING PROTEIN"/>
    <property type="match status" value="1"/>
</dbReference>
<reference evidence="1 2" key="1">
    <citation type="journal article" date="2010" name="Science">
        <title>Genomic analysis of organismal complexity in the multicellular green alga Volvox carteri.</title>
        <authorList>
            <person name="Prochnik S.E."/>
            <person name="Umen J."/>
            <person name="Nedelcu A.M."/>
            <person name="Hallmann A."/>
            <person name="Miller S.M."/>
            <person name="Nishii I."/>
            <person name="Ferris P."/>
            <person name="Kuo A."/>
            <person name="Mitros T."/>
            <person name="Fritz-Laylin L.K."/>
            <person name="Hellsten U."/>
            <person name="Chapman J."/>
            <person name="Simakov O."/>
            <person name="Rensing S.A."/>
            <person name="Terry A."/>
            <person name="Pangilinan J."/>
            <person name="Kapitonov V."/>
            <person name="Jurka J."/>
            <person name="Salamov A."/>
            <person name="Shapiro H."/>
            <person name="Schmutz J."/>
            <person name="Grimwood J."/>
            <person name="Lindquist E."/>
            <person name="Lucas S."/>
            <person name="Grigoriev I.V."/>
            <person name="Schmitt R."/>
            <person name="Kirk D."/>
            <person name="Rokhsar D.S."/>
        </authorList>
    </citation>
    <scope>NUCLEOTIDE SEQUENCE [LARGE SCALE GENOMIC DNA]</scope>
    <source>
        <strain evidence="2">f. Nagariensis / Eve</strain>
    </source>
</reference>
<feature type="non-terminal residue" evidence="1">
    <location>
        <position position="228"/>
    </location>
</feature>
<evidence type="ECO:0000313" key="2">
    <source>
        <dbReference type="Proteomes" id="UP000001058"/>
    </source>
</evidence>
<dbReference type="OrthoDB" id="10568292at2759"/>
<proteinExistence type="predicted"/>
<dbReference type="AlphaFoldDB" id="D8UMC8"/>